<dbReference type="SUPFAM" id="SSF88723">
    <property type="entry name" value="PIN domain-like"/>
    <property type="match status" value="1"/>
</dbReference>
<gene>
    <name evidence="8" type="primary">vapC</name>
    <name evidence="10" type="ORF">DEJ50_22500</name>
</gene>
<name>A0A5P2DEE6_STRVZ</name>
<organism evidence="10 11">
    <name type="scientific">Streptomyces venezuelae</name>
    <dbReference type="NCBI Taxonomy" id="54571"/>
    <lineage>
        <taxon>Bacteria</taxon>
        <taxon>Bacillati</taxon>
        <taxon>Actinomycetota</taxon>
        <taxon>Actinomycetes</taxon>
        <taxon>Kitasatosporales</taxon>
        <taxon>Streptomycetaceae</taxon>
        <taxon>Streptomyces</taxon>
    </lineage>
</organism>
<dbReference type="GO" id="GO:0016787">
    <property type="term" value="F:hydrolase activity"/>
    <property type="evidence" value="ECO:0007669"/>
    <property type="project" value="UniProtKB-KW"/>
</dbReference>
<evidence type="ECO:0000259" key="9">
    <source>
        <dbReference type="Pfam" id="PF01850"/>
    </source>
</evidence>
<keyword evidence="5 8" id="KW-0378">Hydrolase</keyword>
<dbReference type="GO" id="GO:0000287">
    <property type="term" value="F:magnesium ion binding"/>
    <property type="evidence" value="ECO:0007669"/>
    <property type="project" value="UniProtKB-UniRule"/>
</dbReference>
<evidence type="ECO:0000256" key="7">
    <source>
        <dbReference type="ARBA" id="ARBA00038093"/>
    </source>
</evidence>
<evidence type="ECO:0000256" key="6">
    <source>
        <dbReference type="ARBA" id="ARBA00022842"/>
    </source>
</evidence>
<keyword evidence="4 8" id="KW-0479">Metal-binding</keyword>
<sequence length="134" mass="14631">MIDTSAAHRITLPGPYATWRGAMGAGRIGMCAATEVEVLYSVRSAGQYAEMRDALGDLYTWYGIPDGVWAETLALQSTLAEAGALRSAGLVDLVVAVTARHHRLTVLHYDRDFETIAKHTDLRTRWLAEPGSID</sequence>
<evidence type="ECO:0000256" key="2">
    <source>
        <dbReference type="ARBA" id="ARBA00022649"/>
    </source>
</evidence>
<dbReference type="Gene3D" id="3.40.50.1010">
    <property type="entry name" value="5'-nuclease"/>
    <property type="match status" value="1"/>
</dbReference>
<keyword evidence="2 8" id="KW-1277">Toxin-antitoxin system</keyword>
<accession>A0A5P2DEE6</accession>
<evidence type="ECO:0000256" key="8">
    <source>
        <dbReference type="HAMAP-Rule" id="MF_00265"/>
    </source>
</evidence>
<evidence type="ECO:0000256" key="4">
    <source>
        <dbReference type="ARBA" id="ARBA00022723"/>
    </source>
</evidence>
<keyword evidence="6 8" id="KW-0460">Magnesium</keyword>
<evidence type="ECO:0000256" key="3">
    <source>
        <dbReference type="ARBA" id="ARBA00022722"/>
    </source>
</evidence>
<keyword evidence="8" id="KW-0800">Toxin</keyword>
<dbReference type="GO" id="GO:0004540">
    <property type="term" value="F:RNA nuclease activity"/>
    <property type="evidence" value="ECO:0007669"/>
    <property type="project" value="InterPro"/>
</dbReference>
<dbReference type="InterPro" id="IPR050556">
    <property type="entry name" value="Type_II_TA_system_RNase"/>
</dbReference>
<evidence type="ECO:0000313" key="10">
    <source>
        <dbReference type="EMBL" id="QES52587.1"/>
    </source>
</evidence>
<protein>
    <recommendedName>
        <fullName evidence="8">Ribonuclease VapC</fullName>
        <shortName evidence="8">RNase VapC</shortName>
        <ecNumber evidence="8">3.1.-.-</ecNumber>
    </recommendedName>
    <alternativeName>
        <fullName evidence="8">Toxin VapC</fullName>
    </alternativeName>
</protein>
<dbReference type="InterPro" id="IPR022907">
    <property type="entry name" value="VapC_family"/>
</dbReference>
<keyword evidence="3 8" id="KW-0540">Nuclease</keyword>
<evidence type="ECO:0000313" key="11">
    <source>
        <dbReference type="Proteomes" id="UP000325211"/>
    </source>
</evidence>
<proteinExistence type="inferred from homology"/>
<dbReference type="HAMAP" id="MF_00265">
    <property type="entry name" value="VapC_Nob1"/>
    <property type="match status" value="1"/>
</dbReference>
<comment type="cofactor">
    <cofactor evidence="1 8">
        <name>Mg(2+)</name>
        <dbReference type="ChEBI" id="CHEBI:18420"/>
    </cofactor>
</comment>
<comment type="similarity">
    <text evidence="7 8">Belongs to the PINc/VapC protein family.</text>
</comment>
<dbReference type="InterPro" id="IPR029060">
    <property type="entry name" value="PIN-like_dom_sf"/>
</dbReference>
<dbReference type="Pfam" id="PF01850">
    <property type="entry name" value="PIN"/>
    <property type="match status" value="1"/>
</dbReference>
<evidence type="ECO:0000256" key="5">
    <source>
        <dbReference type="ARBA" id="ARBA00022801"/>
    </source>
</evidence>
<reference evidence="10 11" key="1">
    <citation type="submission" date="2018-05" db="EMBL/GenBank/DDBJ databases">
        <title>Streptomyces venezuelae.</title>
        <authorList>
            <person name="Kim W."/>
            <person name="Lee N."/>
            <person name="Cho B.-K."/>
        </authorList>
    </citation>
    <scope>NUCLEOTIDE SEQUENCE [LARGE SCALE GENOMIC DNA]</scope>
    <source>
        <strain evidence="10 11">ATCC 21782</strain>
    </source>
</reference>
<dbReference type="InterPro" id="IPR002716">
    <property type="entry name" value="PIN_dom"/>
</dbReference>
<feature type="binding site" evidence="8">
    <location>
        <position position="3"/>
    </location>
    <ligand>
        <name>Mg(2+)</name>
        <dbReference type="ChEBI" id="CHEBI:18420"/>
    </ligand>
</feature>
<dbReference type="EC" id="3.1.-.-" evidence="8"/>
<dbReference type="AlphaFoldDB" id="A0A5P2DEE6"/>
<feature type="binding site" evidence="8">
    <location>
        <position position="92"/>
    </location>
    <ligand>
        <name>Mg(2+)</name>
        <dbReference type="ChEBI" id="CHEBI:18420"/>
    </ligand>
</feature>
<comment type="function">
    <text evidence="8">Toxic component of a toxin-antitoxin (TA) system. An RNase.</text>
</comment>
<dbReference type="GO" id="GO:0090729">
    <property type="term" value="F:toxin activity"/>
    <property type="evidence" value="ECO:0007669"/>
    <property type="project" value="UniProtKB-KW"/>
</dbReference>
<dbReference type="PANTHER" id="PTHR33653">
    <property type="entry name" value="RIBONUCLEASE VAPC2"/>
    <property type="match status" value="1"/>
</dbReference>
<dbReference type="Proteomes" id="UP000325211">
    <property type="component" value="Chromosome"/>
</dbReference>
<dbReference type="EMBL" id="CP029190">
    <property type="protein sequence ID" value="QES52587.1"/>
    <property type="molecule type" value="Genomic_DNA"/>
</dbReference>
<feature type="domain" description="PIN" evidence="9">
    <location>
        <begin position="1"/>
        <end position="118"/>
    </location>
</feature>
<dbReference type="PANTHER" id="PTHR33653:SF1">
    <property type="entry name" value="RIBONUCLEASE VAPC2"/>
    <property type="match status" value="1"/>
</dbReference>
<evidence type="ECO:0000256" key="1">
    <source>
        <dbReference type="ARBA" id="ARBA00001946"/>
    </source>
</evidence>